<keyword evidence="6 8" id="KW-0663">Pyridoxal phosphate</keyword>
<comment type="cofactor">
    <cofactor evidence="1">
        <name>pyridoxal 5'-phosphate</name>
        <dbReference type="ChEBI" id="CHEBI:597326"/>
    </cofactor>
</comment>
<dbReference type="Pfam" id="PF00202">
    <property type="entry name" value="Aminotran_3"/>
    <property type="match status" value="1"/>
</dbReference>
<dbReference type="SUPFAM" id="SSF53383">
    <property type="entry name" value="PLP-dependent transferases"/>
    <property type="match status" value="1"/>
</dbReference>
<comment type="pathway">
    <text evidence="2">Amino-acid biosynthesis; L-proline biosynthesis; L-glutamate 5-semialdehyde from L-ornithine: step 1/1.</text>
</comment>
<dbReference type="InterPro" id="IPR015421">
    <property type="entry name" value="PyrdxlP-dep_Trfase_major"/>
</dbReference>
<evidence type="ECO:0000256" key="2">
    <source>
        <dbReference type="ARBA" id="ARBA00004998"/>
    </source>
</evidence>
<dbReference type="InterPro" id="IPR050103">
    <property type="entry name" value="Class-III_PLP-dep_AT"/>
</dbReference>
<keyword evidence="4 9" id="KW-0032">Aminotransferase</keyword>
<dbReference type="CDD" id="cd00610">
    <property type="entry name" value="OAT_like"/>
    <property type="match status" value="1"/>
</dbReference>
<gene>
    <name evidence="9" type="primary">rocD</name>
    <name evidence="9" type="ORF">IW16_16870</name>
</gene>
<dbReference type="PIRSF" id="PIRSF000521">
    <property type="entry name" value="Transaminase_4ab_Lys_Orn"/>
    <property type="match status" value="1"/>
</dbReference>
<proteinExistence type="inferred from homology"/>
<reference evidence="9 10" key="1">
    <citation type="submission" date="2014-07" db="EMBL/GenBank/DDBJ databases">
        <title>Genome of Chryseobacterium vrystaatense LMG 22846.</title>
        <authorList>
            <person name="Pipes S.E."/>
            <person name="Stropko S.J."/>
            <person name="Newman J.D."/>
        </authorList>
    </citation>
    <scope>NUCLEOTIDE SEQUENCE [LARGE SCALE GENOMIC DNA]</scope>
    <source>
        <strain evidence="9 10">LMG 22846</strain>
    </source>
</reference>
<keyword evidence="10" id="KW-1185">Reference proteome</keyword>
<dbReference type="InterPro" id="IPR015424">
    <property type="entry name" value="PyrdxlP-dep_Trfase"/>
</dbReference>
<dbReference type="Gene3D" id="3.40.640.10">
    <property type="entry name" value="Type I PLP-dependent aspartate aminotransferase-like (Major domain)"/>
    <property type="match status" value="1"/>
</dbReference>
<dbReference type="PANTHER" id="PTHR11986">
    <property type="entry name" value="AMINOTRANSFERASE CLASS III"/>
    <property type="match status" value="1"/>
</dbReference>
<dbReference type="NCBIfam" id="TIGR01885">
    <property type="entry name" value="Orn_aminotrans"/>
    <property type="match status" value="1"/>
</dbReference>
<dbReference type="GO" id="GO:0004587">
    <property type="term" value="F:ornithine aminotransferase activity"/>
    <property type="evidence" value="ECO:0007669"/>
    <property type="project" value="UniProtKB-EC"/>
</dbReference>
<evidence type="ECO:0000256" key="8">
    <source>
        <dbReference type="RuleBase" id="RU003560"/>
    </source>
</evidence>
<evidence type="ECO:0000256" key="7">
    <source>
        <dbReference type="ARBA" id="ARBA00030587"/>
    </source>
</evidence>
<evidence type="ECO:0000256" key="1">
    <source>
        <dbReference type="ARBA" id="ARBA00001933"/>
    </source>
</evidence>
<accession>A0ABR4UK71</accession>
<dbReference type="Gene3D" id="3.90.1150.10">
    <property type="entry name" value="Aspartate Aminotransferase, domain 1"/>
    <property type="match status" value="1"/>
</dbReference>
<evidence type="ECO:0000256" key="6">
    <source>
        <dbReference type="ARBA" id="ARBA00022898"/>
    </source>
</evidence>
<dbReference type="Proteomes" id="UP000028719">
    <property type="component" value="Unassembled WGS sequence"/>
</dbReference>
<comment type="similarity">
    <text evidence="8">Belongs to the class-III pyridoxal-phosphate-dependent aminotransferase family.</text>
</comment>
<evidence type="ECO:0000256" key="4">
    <source>
        <dbReference type="ARBA" id="ARBA00022576"/>
    </source>
</evidence>
<dbReference type="InterPro" id="IPR049704">
    <property type="entry name" value="Aminotrans_3_PPA_site"/>
</dbReference>
<evidence type="ECO:0000256" key="3">
    <source>
        <dbReference type="ARBA" id="ARBA00012924"/>
    </source>
</evidence>
<dbReference type="InterPro" id="IPR015422">
    <property type="entry name" value="PyrdxlP-dep_Trfase_small"/>
</dbReference>
<dbReference type="EC" id="2.6.1.13" evidence="3"/>
<keyword evidence="5 9" id="KW-0808">Transferase</keyword>
<name>A0ABR4UK71_9FLAO</name>
<evidence type="ECO:0000313" key="9">
    <source>
        <dbReference type="EMBL" id="KFF25098.1"/>
    </source>
</evidence>
<dbReference type="PANTHER" id="PTHR11986:SF18">
    <property type="entry name" value="ORNITHINE AMINOTRANSFERASE, MITOCHONDRIAL"/>
    <property type="match status" value="1"/>
</dbReference>
<protein>
    <recommendedName>
        <fullName evidence="3">ornithine aminotransferase</fullName>
        <ecNumber evidence="3">2.6.1.13</ecNumber>
    </recommendedName>
    <alternativeName>
        <fullName evidence="7">Ornithine--oxo-acid aminotransferase</fullName>
    </alternativeName>
</protein>
<sequence length="415" mass="45413">MSTAATAKNSQYFIDLEDKHGAHNYHPLPVVLDRGEGVFVWDVEGKKYYDFLSAYSAVNQGHSHPKIVEALVNQAKKLALTSRAFYNSNLGEYEQKITTLFGFDKVLPMNSGAEAVETAVKLARKWSYEVKGISENAAKIIVCENNFHGRTTTIVSFSNDPDANQNYGPFTPGFIKIPYNDTAALEEVLNREAGNIAAFLVEPIQGEAGVYVPDEGYLKNASELCKKHNVLFIADEVQTGIARTGQLIACHHENVQPDILILGKALSGGMYPVSAVLANDNIMNVIKPGQHGSTFGGNPIACAVAVAALDVVADEKLSERAEQLGQLFRSEIEKIIEKHDLITKVRGKGLLNAILINDTPDSSTAWNLCLQLKENGLLAKPTHGNIIRLAPPLVITEEQLLDCVKIIEKTITEFR</sequence>
<dbReference type="EMBL" id="JPRI01000006">
    <property type="protein sequence ID" value="KFF25098.1"/>
    <property type="molecule type" value="Genomic_DNA"/>
</dbReference>
<evidence type="ECO:0000256" key="5">
    <source>
        <dbReference type="ARBA" id="ARBA00022679"/>
    </source>
</evidence>
<dbReference type="RefSeq" id="WP_034746587.1">
    <property type="nucleotide sequence ID" value="NZ_JPRI01000006.1"/>
</dbReference>
<dbReference type="InterPro" id="IPR005814">
    <property type="entry name" value="Aminotrans_3"/>
</dbReference>
<dbReference type="InterPro" id="IPR010164">
    <property type="entry name" value="Orn_aminotrans"/>
</dbReference>
<dbReference type="PROSITE" id="PS00600">
    <property type="entry name" value="AA_TRANSFER_CLASS_3"/>
    <property type="match status" value="1"/>
</dbReference>
<evidence type="ECO:0000313" key="10">
    <source>
        <dbReference type="Proteomes" id="UP000028719"/>
    </source>
</evidence>
<comment type="caution">
    <text evidence="9">The sequence shown here is derived from an EMBL/GenBank/DDBJ whole genome shotgun (WGS) entry which is preliminary data.</text>
</comment>
<organism evidence="9 10">
    <name type="scientific">Chryseobacterium vrystaatense</name>
    <dbReference type="NCBI Taxonomy" id="307480"/>
    <lineage>
        <taxon>Bacteria</taxon>
        <taxon>Pseudomonadati</taxon>
        <taxon>Bacteroidota</taxon>
        <taxon>Flavobacteriia</taxon>
        <taxon>Flavobacteriales</taxon>
        <taxon>Weeksellaceae</taxon>
        <taxon>Chryseobacterium group</taxon>
        <taxon>Chryseobacterium</taxon>
    </lineage>
</organism>